<dbReference type="GO" id="GO:0009432">
    <property type="term" value="P:SOS response"/>
    <property type="evidence" value="ECO:0007669"/>
    <property type="project" value="UniProtKB-UniRule"/>
</dbReference>
<dbReference type="Gene3D" id="3.30.420.340">
    <property type="entry name" value="UvrC, RNAse H endonuclease domain"/>
    <property type="match status" value="1"/>
</dbReference>
<evidence type="ECO:0000256" key="8">
    <source>
        <dbReference type="SAM" id="MobiDB-lite"/>
    </source>
</evidence>
<dbReference type="FunFam" id="3.30.420.340:FF:000001">
    <property type="entry name" value="UvrABC system protein C"/>
    <property type="match status" value="1"/>
</dbReference>
<keyword evidence="1 7" id="KW-0963">Cytoplasm</keyword>
<proteinExistence type="inferred from homology"/>
<keyword evidence="2 7" id="KW-0227">DNA damage</keyword>
<dbReference type="GO" id="GO:0003677">
    <property type="term" value="F:DNA binding"/>
    <property type="evidence" value="ECO:0007669"/>
    <property type="project" value="UniProtKB-UniRule"/>
</dbReference>
<dbReference type="SMART" id="SM00278">
    <property type="entry name" value="HhH1"/>
    <property type="match status" value="2"/>
</dbReference>
<dbReference type="AlphaFoldDB" id="A0A8B2NWI4"/>
<feature type="region of interest" description="Disordered" evidence="8">
    <location>
        <begin position="505"/>
        <end position="534"/>
    </location>
</feature>
<evidence type="ECO:0000313" key="13">
    <source>
        <dbReference type="Proteomes" id="UP000249590"/>
    </source>
</evidence>
<dbReference type="NCBIfam" id="NF001824">
    <property type="entry name" value="PRK00558.1-5"/>
    <property type="match status" value="1"/>
</dbReference>
<dbReference type="Pfam" id="PF14520">
    <property type="entry name" value="HHH_5"/>
    <property type="match status" value="1"/>
</dbReference>
<dbReference type="InterPro" id="IPR001162">
    <property type="entry name" value="UvrC_RNase_H_dom"/>
</dbReference>
<dbReference type="InterPro" id="IPR047296">
    <property type="entry name" value="GIY-YIG_UvrC_Cho"/>
</dbReference>
<sequence>MSDTDLDTSEAFTDALVEVDLPTRVRNVPQSGSERRAAGGPEEVRFRRTQIQKTGFELIAETVKRLPNGPGVYRMLDDNGDVLYVGKARSLKKRVVSYSRPTGLSSRLMSMVNRTVAMEFVTTNTETEALLLEANLIKRFRPRYNVLLRDDKSFPYILLTGDHEAPQIIKHRGAHSRKGDYYGPFASAGAVDRTINALQKAFLIRSCTDAVYEQRTRPCLLYQIKRCSAPCTREIGLEDYGALVGEAKAFLSGKSQSIRKRLGAEMEAAAEALEFERAARIRDRLAALSHVDSHQGINTQGVEEADVFAVHQEGGETCVQVFFFRTGQNWGNRAYYPRDEGLEAADVLEAFVAQFYDDKPVPRAIFLSHEVPDRDLLAMAFTERAGRKVEVAVPQRGAKRELVEHALANAREALGRRLADKSSQSKLLAGLGETFGLEHPPRRVEVYDNSHIMGTNAVGGMIVAGPEGFSKPHYRKFNIKSEEITPGDDFGMMREVLTRRFSRLLKEAPREEPAGSREAPDGETAGHETVDDESLGPWPDLVLIDGGAGQLAAAHAVLGELGITDVPLVGVAKGVDRDAGREEFHIRGQQPFRLPPRDPVLYFIQRLRDEAHRFAIGAHRAKRKKALTANPLDDIPGIGSARKRALLKHFGTAKAVAKAGIDDLVAVDGISESVAKRVYDHFHAEHAPASR</sequence>
<dbReference type="Pfam" id="PF08459">
    <property type="entry name" value="UvrC_RNaseH_dom"/>
    <property type="match status" value="1"/>
</dbReference>
<dbReference type="InterPro" id="IPR035901">
    <property type="entry name" value="GIY-YIG_endonuc_sf"/>
</dbReference>
<evidence type="ECO:0000256" key="4">
    <source>
        <dbReference type="ARBA" id="ARBA00022881"/>
    </source>
</evidence>
<dbReference type="Pfam" id="PF02151">
    <property type="entry name" value="UVR"/>
    <property type="match status" value="1"/>
</dbReference>
<comment type="caution">
    <text evidence="12">The sequence shown here is derived from an EMBL/GenBank/DDBJ whole genome shotgun (WGS) entry which is preliminary data.</text>
</comment>
<dbReference type="FunFam" id="3.40.1440.10:FF:000001">
    <property type="entry name" value="UvrABC system protein C"/>
    <property type="match status" value="1"/>
</dbReference>
<dbReference type="Proteomes" id="UP000249590">
    <property type="component" value="Unassembled WGS sequence"/>
</dbReference>
<dbReference type="Gene3D" id="3.40.1440.10">
    <property type="entry name" value="GIY-YIG endonuclease"/>
    <property type="match status" value="1"/>
</dbReference>
<evidence type="ECO:0000259" key="10">
    <source>
        <dbReference type="PROSITE" id="PS50164"/>
    </source>
</evidence>
<dbReference type="InterPro" id="IPR050066">
    <property type="entry name" value="UvrABC_protein_C"/>
</dbReference>
<evidence type="ECO:0000256" key="7">
    <source>
        <dbReference type="HAMAP-Rule" id="MF_00203"/>
    </source>
</evidence>
<dbReference type="Pfam" id="PF01541">
    <property type="entry name" value="GIY-YIG"/>
    <property type="match status" value="1"/>
</dbReference>
<evidence type="ECO:0000259" key="9">
    <source>
        <dbReference type="PROSITE" id="PS50151"/>
    </source>
</evidence>
<evidence type="ECO:0000256" key="6">
    <source>
        <dbReference type="ARBA" id="ARBA00023236"/>
    </source>
</evidence>
<dbReference type="InterPro" id="IPR038476">
    <property type="entry name" value="UvrC_RNase_H_dom_sf"/>
</dbReference>
<dbReference type="GO" id="GO:0005737">
    <property type="term" value="C:cytoplasm"/>
    <property type="evidence" value="ECO:0007669"/>
    <property type="project" value="UniProtKB-SubCell"/>
</dbReference>
<keyword evidence="3 7" id="KW-0228">DNA excision</keyword>
<dbReference type="PROSITE" id="PS50151">
    <property type="entry name" value="UVR"/>
    <property type="match status" value="1"/>
</dbReference>
<keyword evidence="5 7" id="KW-0234">DNA repair</keyword>
<comment type="subcellular location">
    <subcellularLocation>
        <location evidence="7">Cytoplasm</location>
    </subcellularLocation>
</comment>
<comment type="similarity">
    <text evidence="7">Belongs to the UvrC family.</text>
</comment>
<keyword evidence="4 7" id="KW-0267">Excision nuclease</keyword>
<dbReference type="NCBIfam" id="TIGR00194">
    <property type="entry name" value="uvrC"/>
    <property type="match status" value="1"/>
</dbReference>
<evidence type="ECO:0000256" key="2">
    <source>
        <dbReference type="ARBA" id="ARBA00022763"/>
    </source>
</evidence>
<dbReference type="InterPro" id="IPR010994">
    <property type="entry name" value="RuvA_2-like"/>
</dbReference>
<feature type="domain" description="GIY-YIG" evidence="10">
    <location>
        <begin position="68"/>
        <end position="146"/>
    </location>
</feature>
<evidence type="ECO:0000256" key="3">
    <source>
        <dbReference type="ARBA" id="ARBA00022769"/>
    </source>
</evidence>
<feature type="compositionally biased region" description="Basic and acidic residues" evidence="8">
    <location>
        <begin position="505"/>
        <end position="529"/>
    </location>
</feature>
<dbReference type="Pfam" id="PF22920">
    <property type="entry name" value="UvrC_RNaseH"/>
    <property type="match status" value="1"/>
</dbReference>
<organism evidence="12 13">
    <name type="scientific">Acuticoccus sediminis</name>
    <dbReference type="NCBI Taxonomy" id="2184697"/>
    <lineage>
        <taxon>Bacteria</taxon>
        <taxon>Pseudomonadati</taxon>
        <taxon>Pseudomonadota</taxon>
        <taxon>Alphaproteobacteria</taxon>
        <taxon>Hyphomicrobiales</taxon>
        <taxon>Amorphaceae</taxon>
        <taxon>Acuticoccus</taxon>
    </lineage>
</organism>
<dbReference type="InterPro" id="IPR003583">
    <property type="entry name" value="Hlx-hairpin-Hlx_DNA-bd_motif"/>
</dbReference>
<comment type="function">
    <text evidence="7">The UvrABC repair system catalyzes the recognition and processing of DNA lesions. UvrC both incises the 5' and 3' sides of the lesion. The N-terminal half is responsible for the 3' incision and the C-terminal half is responsible for the 5' incision.</text>
</comment>
<dbReference type="EMBL" id="QHHQ01000001">
    <property type="protein sequence ID" value="RAI03030.1"/>
    <property type="molecule type" value="Genomic_DNA"/>
</dbReference>
<dbReference type="SUPFAM" id="SSF47781">
    <property type="entry name" value="RuvA domain 2-like"/>
    <property type="match status" value="1"/>
</dbReference>
<dbReference type="HAMAP" id="MF_00203">
    <property type="entry name" value="UvrC"/>
    <property type="match status" value="1"/>
</dbReference>
<evidence type="ECO:0000256" key="5">
    <source>
        <dbReference type="ARBA" id="ARBA00023204"/>
    </source>
</evidence>
<dbReference type="GO" id="GO:0009380">
    <property type="term" value="C:excinuclease repair complex"/>
    <property type="evidence" value="ECO:0007669"/>
    <property type="project" value="InterPro"/>
</dbReference>
<evidence type="ECO:0000313" key="12">
    <source>
        <dbReference type="EMBL" id="RAI03030.1"/>
    </source>
</evidence>
<dbReference type="InterPro" id="IPR004791">
    <property type="entry name" value="UvrC"/>
</dbReference>
<keyword evidence="13" id="KW-1185">Reference proteome</keyword>
<dbReference type="Gene3D" id="1.10.150.20">
    <property type="entry name" value="5' to 3' exonuclease, C-terminal subdomain"/>
    <property type="match status" value="1"/>
</dbReference>
<dbReference type="InterPro" id="IPR000305">
    <property type="entry name" value="GIY-YIG_endonuc"/>
</dbReference>
<accession>A0A8B2NWI4</accession>
<feature type="domain" description="UVR" evidence="9">
    <location>
        <begin position="256"/>
        <end position="291"/>
    </location>
</feature>
<dbReference type="PROSITE" id="PS50164">
    <property type="entry name" value="GIY_YIG"/>
    <property type="match status" value="1"/>
</dbReference>
<comment type="subunit">
    <text evidence="7">Interacts with UvrB in an incision complex.</text>
</comment>
<dbReference type="GO" id="GO:0006289">
    <property type="term" value="P:nucleotide-excision repair"/>
    <property type="evidence" value="ECO:0007669"/>
    <property type="project" value="UniProtKB-UniRule"/>
</dbReference>
<dbReference type="SMART" id="SM00465">
    <property type="entry name" value="GIYc"/>
    <property type="match status" value="1"/>
</dbReference>
<evidence type="ECO:0000259" key="11">
    <source>
        <dbReference type="PROSITE" id="PS50165"/>
    </source>
</evidence>
<protein>
    <recommendedName>
        <fullName evidence="7">UvrABC system protein C</fullName>
        <shortName evidence="7">Protein UvrC</shortName>
    </recommendedName>
    <alternativeName>
        <fullName evidence="7">Excinuclease ABC subunit C</fullName>
    </alternativeName>
</protein>
<dbReference type="SUPFAM" id="SSF46600">
    <property type="entry name" value="C-terminal UvrC-binding domain of UvrB"/>
    <property type="match status" value="1"/>
</dbReference>
<dbReference type="PANTHER" id="PTHR30562:SF1">
    <property type="entry name" value="UVRABC SYSTEM PROTEIN C"/>
    <property type="match status" value="1"/>
</dbReference>
<dbReference type="CDD" id="cd10434">
    <property type="entry name" value="GIY-YIG_UvrC_Cho"/>
    <property type="match status" value="1"/>
</dbReference>
<dbReference type="OrthoDB" id="9804933at2"/>
<dbReference type="InterPro" id="IPR001943">
    <property type="entry name" value="UVR_dom"/>
</dbReference>
<name>A0A8B2NWI4_9HYPH</name>
<gene>
    <name evidence="7" type="primary">uvrC</name>
    <name evidence="12" type="ORF">DLJ53_00380</name>
</gene>
<dbReference type="InterPro" id="IPR036876">
    <property type="entry name" value="UVR_dom_sf"/>
</dbReference>
<dbReference type="PROSITE" id="PS50165">
    <property type="entry name" value="UVRC"/>
    <property type="match status" value="1"/>
</dbReference>
<feature type="domain" description="UvrC family homology region profile" evidence="11">
    <location>
        <begin position="307"/>
        <end position="558"/>
    </location>
</feature>
<dbReference type="Gene3D" id="4.10.860.10">
    <property type="entry name" value="UVR domain"/>
    <property type="match status" value="1"/>
</dbReference>
<dbReference type="PANTHER" id="PTHR30562">
    <property type="entry name" value="UVRC/OXIDOREDUCTASE"/>
    <property type="match status" value="1"/>
</dbReference>
<dbReference type="GO" id="GO:0009381">
    <property type="term" value="F:excinuclease ABC activity"/>
    <property type="evidence" value="ECO:0007669"/>
    <property type="project" value="UniProtKB-UniRule"/>
</dbReference>
<keyword evidence="6 7" id="KW-0742">SOS response</keyword>
<dbReference type="SUPFAM" id="SSF82771">
    <property type="entry name" value="GIY-YIG endonuclease"/>
    <property type="match status" value="1"/>
</dbReference>
<evidence type="ECO:0000256" key="1">
    <source>
        <dbReference type="ARBA" id="ARBA00022490"/>
    </source>
</evidence>
<dbReference type="RefSeq" id="WP_111341291.1">
    <property type="nucleotide sequence ID" value="NZ_JAIWKD010000001.1"/>
</dbReference>
<reference evidence="12 13" key="1">
    <citation type="submission" date="2018-05" db="EMBL/GenBank/DDBJ databases">
        <title>Acuticoccus sediminis sp. nov., isolated from deep-sea sediment of Indian Ocean.</title>
        <authorList>
            <person name="Liu X."/>
            <person name="Lai Q."/>
            <person name="Du Y."/>
            <person name="Sun F."/>
            <person name="Zhang X."/>
            <person name="Wang S."/>
            <person name="Shao Z."/>
        </authorList>
    </citation>
    <scope>NUCLEOTIDE SEQUENCE [LARGE SCALE GENOMIC DNA]</scope>
    <source>
        <strain evidence="12 13">PTG4-2</strain>
    </source>
</reference>